<evidence type="ECO:0000259" key="5">
    <source>
        <dbReference type="PROSITE" id="PS50887"/>
    </source>
</evidence>
<dbReference type="InterPro" id="IPR043128">
    <property type="entry name" value="Rev_trsase/Diguanyl_cyclase"/>
</dbReference>
<dbReference type="Pfam" id="PF00990">
    <property type="entry name" value="GGDEF"/>
    <property type="match status" value="1"/>
</dbReference>
<proteinExistence type="predicted"/>
<dbReference type="Pfam" id="PF00563">
    <property type="entry name" value="EAL"/>
    <property type="match status" value="1"/>
</dbReference>
<dbReference type="EMBL" id="VBSB01000010">
    <property type="protein sequence ID" value="NTY61664.1"/>
    <property type="molecule type" value="Genomic_DNA"/>
</dbReference>
<dbReference type="Proteomes" id="UP000708347">
    <property type="component" value="Unassembled WGS sequence"/>
</dbReference>
<keyword evidence="7" id="KW-1185">Reference proteome</keyword>
<dbReference type="CDD" id="cd01949">
    <property type="entry name" value="GGDEF"/>
    <property type="match status" value="1"/>
</dbReference>
<keyword evidence="3" id="KW-0812">Transmembrane</keyword>
<dbReference type="InterPro" id="IPR001633">
    <property type="entry name" value="EAL_dom"/>
</dbReference>
<dbReference type="PROSITE" id="PS50883">
    <property type="entry name" value="EAL"/>
    <property type="match status" value="1"/>
</dbReference>
<dbReference type="PROSITE" id="PS50887">
    <property type="entry name" value="GGDEF"/>
    <property type="match status" value="1"/>
</dbReference>
<evidence type="ECO:0000313" key="6">
    <source>
        <dbReference type="EMBL" id="NTY61664.1"/>
    </source>
</evidence>
<dbReference type="PANTHER" id="PTHR44757">
    <property type="entry name" value="DIGUANYLATE CYCLASE DGCP"/>
    <property type="match status" value="1"/>
</dbReference>
<dbReference type="NCBIfam" id="TIGR00254">
    <property type="entry name" value="GGDEF"/>
    <property type="match status" value="1"/>
</dbReference>
<dbReference type="CDD" id="cd01948">
    <property type="entry name" value="EAL"/>
    <property type="match status" value="1"/>
</dbReference>
<gene>
    <name evidence="6" type="ORF">FEG63_19135</name>
</gene>
<keyword evidence="1" id="KW-0175">Coiled coil</keyword>
<dbReference type="InterPro" id="IPR029787">
    <property type="entry name" value="Nucleotide_cyclase"/>
</dbReference>
<dbReference type="SMART" id="SM00052">
    <property type="entry name" value="EAL"/>
    <property type="match status" value="1"/>
</dbReference>
<dbReference type="SUPFAM" id="SSF141868">
    <property type="entry name" value="EAL domain-like"/>
    <property type="match status" value="1"/>
</dbReference>
<comment type="caution">
    <text evidence="6">The sequence shown here is derived from an EMBL/GenBank/DDBJ whole genome shotgun (WGS) entry which is preliminary data.</text>
</comment>
<dbReference type="Gene3D" id="3.30.70.270">
    <property type="match status" value="1"/>
</dbReference>
<keyword evidence="3" id="KW-0472">Membrane</keyword>
<dbReference type="RefSeq" id="WP_174399380.1">
    <property type="nucleotide sequence ID" value="NZ_VBSB01000010.1"/>
</dbReference>
<protein>
    <submittedName>
        <fullName evidence="6">EAL domain-containing protein</fullName>
    </submittedName>
</protein>
<feature type="compositionally biased region" description="Low complexity" evidence="2">
    <location>
        <begin position="816"/>
        <end position="826"/>
    </location>
</feature>
<evidence type="ECO:0000313" key="7">
    <source>
        <dbReference type="Proteomes" id="UP000708347"/>
    </source>
</evidence>
<dbReference type="SMART" id="SM00267">
    <property type="entry name" value="GGDEF"/>
    <property type="match status" value="1"/>
</dbReference>
<feature type="transmembrane region" description="Helical" evidence="3">
    <location>
        <begin position="200"/>
        <end position="225"/>
    </location>
</feature>
<accession>A0ABX2K0Q9</accession>
<evidence type="ECO:0000256" key="2">
    <source>
        <dbReference type="SAM" id="MobiDB-lite"/>
    </source>
</evidence>
<dbReference type="SUPFAM" id="SSF55073">
    <property type="entry name" value="Nucleotide cyclase"/>
    <property type="match status" value="1"/>
</dbReference>
<evidence type="ECO:0000256" key="3">
    <source>
        <dbReference type="SAM" id="Phobius"/>
    </source>
</evidence>
<reference evidence="6 7" key="1">
    <citation type="submission" date="2019-05" db="EMBL/GenBank/DDBJ databases">
        <title>Mycolicibacterium sphagni ENV482 genome assembly.</title>
        <authorList>
            <person name="Chen W."/>
            <person name="Faulkner N.W."/>
            <person name="Hyman M.R."/>
        </authorList>
    </citation>
    <scope>NUCLEOTIDE SEQUENCE [LARGE SCALE GENOMIC DNA]</scope>
    <source>
        <strain evidence="6 7">ENV482</strain>
    </source>
</reference>
<dbReference type="InterPro" id="IPR052155">
    <property type="entry name" value="Biofilm_reg_signaling"/>
</dbReference>
<evidence type="ECO:0000256" key="1">
    <source>
        <dbReference type="SAM" id="Coils"/>
    </source>
</evidence>
<feature type="transmembrane region" description="Helical" evidence="3">
    <location>
        <begin position="40"/>
        <end position="57"/>
    </location>
</feature>
<feature type="domain" description="EAL" evidence="4">
    <location>
        <begin position="547"/>
        <end position="802"/>
    </location>
</feature>
<dbReference type="Gene3D" id="3.20.20.450">
    <property type="entry name" value="EAL domain"/>
    <property type="match status" value="1"/>
</dbReference>
<feature type="coiled-coil region" evidence="1">
    <location>
        <begin position="233"/>
        <end position="260"/>
    </location>
</feature>
<dbReference type="PANTHER" id="PTHR44757:SF2">
    <property type="entry name" value="BIOFILM ARCHITECTURE MAINTENANCE PROTEIN MBAA"/>
    <property type="match status" value="1"/>
</dbReference>
<sequence length="840" mass="90178">MELEPGLDHRQNPNGSRLVISDRWLTPPGPRLTLNRGQQVVAGVLVLLLIALVVVGVQSSAQQRAFTNANARSEAVSTNTFFTVRDSLTYVEQAQQYLLGVVPRRDVQVARALLAQRLGVIAANGLTAAEAATPEYRWALTALDSVIAEAPPGVLPANDRAEWAGEILPRAEVLSEATHALAAGSPTGPRRADRLAEQGLLRGGVIQLSMLIAALVVAAALLWWVAANVVRQYRSARRAFDEEREALRKTEDRLDRVSALERGQARILERIATADPVPSVLRQIVQLAAEVAGAPAVRIAMDTRSVVYPVGADVSATPAWTGAVNDTADAAGMLEVFGDPQALDDLAHTALVRCRDLVTLALERDASARRLSYQASHDALTGLANRSLLLARLSQSLLLARRRGTPLALLFCDLDRFKMVNDSIGHAGGDELLIEAARRLSGTVRDTDTVARLGGDEFVVLCPELPDRAQAIALAERIRATLSAPYTIDGKEAFVDASIGITFADESTVSGAELMREADVAMYRAKLTDGSHINVFDSLLEAEVAQRLDLDTALRHAVERDELRVGAQPIVMLDTGVVIGFEVLLQWHRAGLPVLSPGAFIPLAEDNGMIVEIGRWVLRETIRTLARWRADGLALDLTMSVNVSPRQVREPGFAEEVLHLLEAAGLPPESLIIELTEHALVDLRVAHPTLARLRDAGVSVSLDDFGTGYSSLTQLRTLPVDQIKLDRSFAAALDEGDAKQRAVVQSVVSLASALALDLVVEGIETIAERDTLLDLGAQTGQGFLYHQPLLWDAARELLESGGVCTVSAASNYTGLASSAAPSPSASTSMRSHRPSPSVST</sequence>
<keyword evidence="3" id="KW-1133">Transmembrane helix</keyword>
<organism evidence="6 7">
    <name type="scientific">Mycolicibacterium sphagni</name>
    <dbReference type="NCBI Taxonomy" id="1786"/>
    <lineage>
        <taxon>Bacteria</taxon>
        <taxon>Bacillati</taxon>
        <taxon>Actinomycetota</taxon>
        <taxon>Actinomycetes</taxon>
        <taxon>Mycobacteriales</taxon>
        <taxon>Mycobacteriaceae</taxon>
        <taxon>Mycolicibacterium</taxon>
    </lineage>
</organism>
<feature type="domain" description="GGDEF" evidence="5">
    <location>
        <begin position="405"/>
        <end position="538"/>
    </location>
</feature>
<dbReference type="InterPro" id="IPR035919">
    <property type="entry name" value="EAL_sf"/>
</dbReference>
<dbReference type="InterPro" id="IPR000160">
    <property type="entry name" value="GGDEF_dom"/>
</dbReference>
<feature type="region of interest" description="Disordered" evidence="2">
    <location>
        <begin position="816"/>
        <end position="840"/>
    </location>
</feature>
<name>A0ABX2K0Q9_9MYCO</name>
<evidence type="ECO:0000259" key="4">
    <source>
        <dbReference type="PROSITE" id="PS50883"/>
    </source>
</evidence>